<proteinExistence type="predicted"/>
<accession>G3IRC9</accession>
<organism evidence="1 2">
    <name type="scientific">Methylobacter tundripaludum (strain ATCC BAA-1195 / DSM 17260 / SV96)</name>
    <dbReference type="NCBI Taxonomy" id="697282"/>
    <lineage>
        <taxon>Bacteria</taxon>
        <taxon>Pseudomonadati</taxon>
        <taxon>Pseudomonadota</taxon>
        <taxon>Gammaproteobacteria</taxon>
        <taxon>Methylococcales</taxon>
        <taxon>Methylococcaceae</taxon>
        <taxon>Methylobacter</taxon>
    </lineage>
</organism>
<reference evidence="1 2" key="1">
    <citation type="submission" date="2011-06" db="EMBL/GenBank/DDBJ databases">
        <title>Genomic sequence of Methylobacter tundripaludum SV96.</title>
        <authorList>
            <consortium name="US DOE Joint Genome Institute"/>
            <person name="Lucas S."/>
            <person name="Han J."/>
            <person name="Lapidus A."/>
            <person name="Cheng J.-F."/>
            <person name="Goodwin L."/>
            <person name="Pitluck S."/>
            <person name="Held B."/>
            <person name="Detter J.C."/>
            <person name="Han C."/>
            <person name="Tapia R."/>
            <person name="Land M."/>
            <person name="Hauser L."/>
            <person name="Kyrpides N."/>
            <person name="Ivanova N."/>
            <person name="Ovchinnikova G."/>
            <person name="Pagani I."/>
            <person name="Klotz M.G."/>
            <person name="Dispirito A.A."/>
            <person name="Murrell J.C."/>
            <person name="Dunfield P."/>
            <person name="Kalyuzhnaya M.G."/>
            <person name="Svenning M."/>
            <person name="Trotsenko Y.A."/>
            <person name="Stein L.Y."/>
            <person name="Woyke T."/>
        </authorList>
    </citation>
    <scope>NUCLEOTIDE SEQUENCE [LARGE SCALE GENOMIC DNA]</scope>
    <source>
        <strain evidence="2">ATCC BAA-1195 / DSM 17260 / SV96</strain>
    </source>
</reference>
<dbReference type="Proteomes" id="UP000004664">
    <property type="component" value="Unassembled WGS sequence"/>
</dbReference>
<dbReference type="AlphaFoldDB" id="G3IRC9"/>
<gene>
    <name evidence="1" type="ORF">Mettu_0941</name>
</gene>
<dbReference type="RefSeq" id="WP_006890115.1">
    <property type="nucleotide sequence ID" value="NZ_JH109152.1"/>
</dbReference>
<dbReference type="HOGENOM" id="CLU_2024026_0_0_6"/>
<dbReference type="EMBL" id="JH109152">
    <property type="protein sequence ID" value="EGW22140.1"/>
    <property type="molecule type" value="Genomic_DNA"/>
</dbReference>
<keyword evidence="2" id="KW-1185">Reference proteome</keyword>
<dbReference type="STRING" id="697282.Mettu_0941"/>
<evidence type="ECO:0000313" key="2">
    <source>
        <dbReference type="Proteomes" id="UP000004664"/>
    </source>
</evidence>
<evidence type="ECO:0000313" key="1">
    <source>
        <dbReference type="EMBL" id="EGW22140.1"/>
    </source>
</evidence>
<protein>
    <submittedName>
        <fullName evidence="1">Uncharacterized protein</fullName>
    </submittedName>
</protein>
<sequence>MVGLHNAHVILYKGILCRCAALQGRPLSQLVYYTEYMQEADPEWKPMHLRNIEIMTGMDVGLGDYRVEYYTADKRLIVTEPAMSLGAAKQMADVNRNRPDIAAANYAVMRCVLNSLDEQDAP</sequence>
<name>G3IRC9_METTV</name>